<sequence>MRSFITFLLAVAAAVGSSAALAKVDDHQACDPVGCYPNTSFSVIGDYGNIIRMTGHIYYNNVKTDFKWRCGQVFSGASSDLPYIFEIKEGASFNNWFCNTDYDDVFVKYGSNFGRVKDLPNCSNTRKHLYRCIFKADGSEGSGQ</sequence>
<proteinExistence type="predicted"/>
<name>A0AAQ3M303_9PEZI</name>
<dbReference type="Proteomes" id="UP001303373">
    <property type="component" value="Chromosome 4"/>
</dbReference>
<feature type="signal peptide" evidence="1">
    <location>
        <begin position="1"/>
        <end position="20"/>
    </location>
</feature>
<keyword evidence="1" id="KW-0732">Signal</keyword>
<keyword evidence="3" id="KW-1185">Reference proteome</keyword>
<evidence type="ECO:0000313" key="3">
    <source>
        <dbReference type="Proteomes" id="UP001303373"/>
    </source>
</evidence>
<gene>
    <name evidence="2" type="ORF">R9X50_00347900</name>
</gene>
<evidence type="ECO:0000256" key="1">
    <source>
        <dbReference type="SAM" id="SignalP"/>
    </source>
</evidence>
<protein>
    <submittedName>
        <fullName evidence="2">Uncharacterized protein</fullName>
    </submittedName>
</protein>
<reference evidence="2 3" key="1">
    <citation type="submission" date="2023-11" db="EMBL/GenBank/DDBJ databases">
        <title>An acidophilic fungus is an integral part of prey digestion in a carnivorous sundew plant.</title>
        <authorList>
            <person name="Tsai I.J."/>
        </authorList>
    </citation>
    <scope>NUCLEOTIDE SEQUENCE [LARGE SCALE GENOMIC DNA]</scope>
    <source>
        <strain evidence="2">169a</strain>
    </source>
</reference>
<feature type="chain" id="PRO_5042901352" evidence="1">
    <location>
        <begin position="21"/>
        <end position="144"/>
    </location>
</feature>
<evidence type="ECO:0000313" key="2">
    <source>
        <dbReference type="EMBL" id="WPH00649.1"/>
    </source>
</evidence>
<dbReference type="AlphaFoldDB" id="A0AAQ3M303"/>
<accession>A0AAQ3M303</accession>
<dbReference type="EMBL" id="CP138583">
    <property type="protein sequence ID" value="WPH00649.1"/>
    <property type="molecule type" value="Genomic_DNA"/>
</dbReference>
<organism evidence="2 3">
    <name type="scientific">Acrodontium crateriforme</name>
    <dbReference type="NCBI Taxonomy" id="150365"/>
    <lineage>
        <taxon>Eukaryota</taxon>
        <taxon>Fungi</taxon>
        <taxon>Dikarya</taxon>
        <taxon>Ascomycota</taxon>
        <taxon>Pezizomycotina</taxon>
        <taxon>Dothideomycetes</taxon>
        <taxon>Dothideomycetidae</taxon>
        <taxon>Mycosphaerellales</taxon>
        <taxon>Teratosphaeriaceae</taxon>
        <taxon>Acrodontium</taxon>
    </lineage>
</organism>